<dbReference type="Proteomes" id="UP001597319">
    <property type="component" value="Unassembled WGS sequence"/>
</dbReference>
<protein>
    <recommendedName>
        <fullName evidence="3">Type IX secretion system membrane protein PorP/SprF</fullName>
    </recommendedName>
</protein>
<keyword evidence="2" id="KW-1185">Reference proteome</keyword>
<evidence type="ECO:0000313" key="2">
    <source>
        <dbReference type="Proteomes" id="UP001597319"/>
    </source>
</evidence>
<comment type="caution">
    <text evidence="1">The sequence shown here is derived from an EMBL/GenBank/DDBJ whole genome shotgun (WGS) entry which is preliminary data.</text>
</comment>
<evidence type="ECO:0000313" key="1">
    <source>
        <dbReference type="EMBL" id="MFD2564222.1"/>
    </source>
</evidence>
<gene>
    <name evidence="1" type="ORF">ACFSR1_16195</name>
</gene>
<reference evidence="2" key="1">
    <citation type="journal article" date="2019" name="Int. J. Syst. Evol. Microbiol.">
        <title>The Global Catalogue of Microorganisms (GCM) 10K type strain sequencing project: providing services to taxonomists for standard genome sequencing and annotation.</title>
        <authorList>
            <consortium name="The Broad Institute Genomics Platform"/>
            <consortium name="The Broad Institute Genome Sequencing Center for Infectious Disease"/>
            <person name="Wu L."/>
            <person name="Ma J."/>
        </authorList>
    </citation>
    <scope>NUCLEOTIDE SEQUENCE [LARGE SCALE GENOMIC DNA]</scope>
    <source>
        <strain evidence="2">KCTC 52274</strain>
    </source>
</reference>
<name>A0ABW5LH87_9FLAO</name>
<dbReference type="EMBL" id="JBHULE010000019">
    <property type="protein sequence ID" value="MFD2564222.1"/>
    <property type="molecule type" value="Genomic_DNA"/>
</dbReference>
<organism evidence="1 2">
    <name type="scientific">Aquimarina rubra</name>
    <dbReference type="NCBI Taxonomy" id="1920033"/>
    <lineage>
        <taxon>Bacteria</taxon>
        <taxon>Pseudomonadati</taxon>
        <taxon>Bacteroidota</taxon>
        <taxon>Flavobacteriia</taxon>
        <taxon>Flavobacteriales</taxon>
        <taxon>Flavobacteriaceae</taxon>
        <taxon>Aquimarina</taxon>
    </lineage>
</organism>
<dbReference type="RefSeq" id="WP_378294062.1">
    <property type="nucleotide sequence ID" value="NZ_JBHULE010000019.1"/>
</dbReference>
<proteinExistence type="predicted"/>
<evidence type="ECO:0008006" key="3">
    <source>
        <dbReference type="Google" id="ProtNLM"/>
    </source>
</evidence>
<accession>A0ABW5LH87</accession>
<sequence length="344" mass="38242">MERHRISFGILIFLFMFIGYSQDTEQPGDNQDAYTFKLDYNVPESPAFAVLDANPTTIMRASTPQEIITHLASNFLSGNEVSPGLAFDFNPYLTFGGRLKNVKEYRNSYGKRFLANLQLSFATINSQDFPDDLLFSGGLRATLFDSKDLMFDEQLGKDIDDALSSGGTDPGPMNDNDQGTVVDNPALKQAYVDAKTRYMNKPGGSLALGYAIAGRARDNSFKTDSIVTYRHQAWLVGQYDLGRSGMSINAMVMYRYDQTPQTPDNDGLVSGIALRKYGQKLILSAEIYHDSMKESIDFGGYAEAYLIPSITLFVSLKKETNSITGDEDVILKPGIKWNFSQSKK</sequence>